<dbReference type="InterPro" id="IPR043136">
    <property type="entry name" value="B30.2/SPRY_sf"/>
</dbReference>
<dbReference type="InterPro" id="IPR013320">
    <property type="entry name" value="ConA-like_dom_sf"/>
</dbReference>
<feature type="transmembrane region" description="Helical" evidence="4">
    <location>
        <begin position="95"/>
        <end position="114"/>
    </location>
</feature>
<dbReference type="CDD" id="cd11709">
    <property type="entry name" value="SPRY"/>
    <property type="match status" value="1"/>
</dbReference>
<evidence type="ECO:0000256" key="4">
    <source>
        <dbReference type="SAM" id="Phobius"/>
    </source>
</evidence>
<feature type="transmembrane region" description="Helical" evidence="4">
    <location>
        <begin position="465"/>
        <end position="482"/>
    </location>
</feature>
<dbReference type="Pfam" id="PF12796">
    <property type="entry name" value="Ank_2"/>
    <property type="match status" value="3"/>
</dbReference>
<sequence length="1075" mass="116200">MAKAMPPKLVVAARAALLGLCSLLSLCSLWRSGEDELDARSRARRLGASPFHWARQGWEALAATKLLPGPCVVQEVQGTVQELIWSSEDLVRSHWILLVLGVLGALVGAAAFILKEYLARNATAVYTSLLQMEGEGDEGTLMAKGEVVLMVGFWVADMLSDVYVTYSYFKSGLYVFGSLLITIWLGSGCIAFLHRRLSWQRCDSGIKADLYFSNLNEQGEPLPTWTTLMLYLLQVEPIIMAYKSWGKALSKNLQEEKILSSLCEGAPSSLLQIYALMVSQPSGNPYLLAGSIALSIFTVAKGLNKAYELCMPEGRKVEKALLPQPALLLFRMCDGFARLGLWALLGFSLRPSGAAKQGIQQPFLPLIMLAELLIVVLLFKSKSFGLDLKWSALWAKNYFVGIIACFLSTFWCFFNRQLTAQRRFFRSLLAFRTCEAVGIIVLAIRSFSSPPGDECALSENPSITIIGLMASMCYLFSLLLAICDDAALSCCCVPIFPMVSGWQGGRLETAARLGFAAHVDHLFEQSEPAERAAALCQAAEAGHVSVVHTLLRKSTSASAIWEGTSAMHCAAKAGQLEVMKLLKDKGGDLKATDGNGATPAFIAAENGQAQALSFLQTSDCDLEKANKFGQTPAWIAASNGHLEVLKLLKGCNCNLKARDSGGRGRTPADAAAEHGHVDVLQLLHAAGCDLAAASKYAAQEGHVEVLRFLQSLAVDLDMVDAKGVAPCHAAAATGQLEALRFLHAAGCNMETVDEDGVTPAHFAARVGHVETLRFLHSVGCNLETVNKHGDTSVHVAAKEGHVESLKFLHSVGCTFKVTVLHAAIERNQLAAVQFLIGIVDVNMPGLGGAYALDIAKANHSSSALTAVLEKAGAIGGPQPQLVGLTALKPRQPPSTGLTWFTCGLPELAQSGGKFYYEIQFLSDFKCPQVGWASAQFQPGEAGDIGVGDDAHSWAFDGQRCLWWNDREKKALEISRWSREDIIGLAVDLDNHEMQLRTKHGTEATMPFHPDGPVYPAVSVIGLFQMRLAKESWKLQAPAGYNEWSRGDFAWTNQVVLPTLLGSLRSKADAKTSPLS</sequence>
<keyword evidence="1" id="KW-0677">Repeat</keyword>
<evidence type="ECO:0000256" key="3">
    <source>
        <dbReference type="PROSITE-ProRule" id="PRU00023"/>
    </source>
</evidence>
<dbReference type="InterPro" id="IPR036770">
    <property type="entry name" value="Ankyrin_rpt-contain_sf"/>
</dbReference>
<dbReference type="Pfam" id="PF00622">
    <property type="entry name" value="SPRY"/>
    <property type="match status" value="1"/>
</dbReference>
<proteinExistence type="predicted"/>
<dbReference type="PROSITE" id="PS50188">
    <property type="entry name" value="B302_SPRY"/>
    <property type="match status" value="1"/>
</dbReference>
<feature type="transmembrane region" description="Helical" evidence="4">
    <location>
        <begin position="399"/>
        <end position="418"/>
    </location>
</feature>
<dbReference type="InterPro" id="IPR002110">
    <property type="entry name" value="Ankyrin_rpt"/>
</dbReference>
<dbReference type="PANTHER" id="PTHR24188">
    <property type="entry name" value="ANKYRIN REPEAT PROTEIN"/>
    <property type="match status" value="1"/>
</dbReference>
<dbReference type="SUPFAM" id="SSF49899">
    <property type="entry name" value="Concanavalin A-like lectins/glucanases"/>
    <property type="match status" value="1"/>
</dbReference>
<gene>
    <name evidence="6" type="ORF">CCMP2556_LOCUS45698</name>
</gene>
<evidence type="ECO:0000256" key="1">
    <source>
        <dbReference type="ARBA" id="ARBA00022737"/>
    </source>
</evidence>
<feature type="repeat" description="ANK" evidence="3">
    <location>
        <begin position="663"/>
        <end position="695"/>
    </location>
</feature>
<organism evidence="6 7">
    <name type="scientific">Durusdinium trenchii</name>
    <dbReference type="NCBI Taxonomy" id="1381693"/>
    <lineage>
        <taxon>Eukaryota</taxon>
        <taxon>Sar</taxon>
        <taxon>Alveolata</taxon>
        <taxon>Dinophyceae</taxon>
        <taxon>Suessiales</taxon>
        <taxon>Symbiodiniaceae</taxon>
        <taxon>Durusdinium</taxon>
    </lineage>
</organism>
<protein>
    <recommendedName>
        <fullName evidence="5">B30.2/SPRY domain-containing protein</fullName>
    </recommendedName>
</protein>
<dbReference type="SUPFAM" id="SSF48403">
    <property type="entry name" value="Ankyrin repeat"/>
    <property type="match status" value="1"/>
</dbReference>
<evidence type="ECO:0000259" key="5">
    <source>
        <dbReference type="PROSITE" id="PS50188"/>
    </source>
</evidence>
<keyword evidence="4" id="KW-1133">Transmembrane helix</keyword>
<keyword evidence="4" id="KW-0812">Transmembrane</keyword>
<comment type="caution">
    <text evidence="6">The sequence shown here is derived from an EMBL/GenBank/DDBJ whole genome shotgun (WGS) entry which is preliminary data.</text>
</comment>
<feature type="transmembrane region" description="Helical" evidence="4">
    <location>
        <begin position="172"/>
        <end position="193"/>
    </location>
</feature>
<feature type="transmembrane region" description="Helical" evidence="4">
    <location>
        <begin position="359"/>
        <end position="379"/>
    </location>
</feature>
<name>A0ABP0R740_9DINO</name>
<dbReference type="PANTHER" id="PTHR24188:SF29">
    <property type="entry name" value="GH09064P"/>
    <property type="match status" value="1"/>
</dbReference>
<feature type="transmembrane region" description="Helical" evidence="4">
    <location>
        <begin position="424"/>
        <end position="444"/>
    </location>
</feature>
<accession>A0ABP0R740</accession>
<keyword evidence="4" id="KW-0472">Membrane</keyword>
<dbReference type="Proteomes" id="UP001642484">
    <property type="component" value="Unassembled WGS sequence"/>
</dbReference>
<keyword evidence="2 3" id="KW-0040">ANK repeat</keyword>
<feature type="repeat" description="ANK" evidence="3">
    <location>
        <begin position="562"/>
        <end position="594"/>
    </location>
</feature>
<dbReference type="PROSITE" id="PS50088">
    <property type="entry name" value="ANK_REPEAT"/>
    <property type="match status" value="6"/>
</dbReference>
<feature type="repeat" description="ANK" evidence="3">
    <location>
        <begin position="628"/>
        <end position="660"/>
    </location>
</feature>
<dbReference type="SMART" id="SM00248">
    <property type="entry name" value="ANK"/>
    <property type="match status" value="9"/>
</dbReference>
<keyword evidence="7" id="KW-1185">Reference proteome</keyword>
<evidence type="ECO:0000313" key="7">
    <source>
        <dbReference type="Proteomes" id="UP001642484"/>
    </source>
</evidence>
<dbReference type="EMBL" id="CAXAMN010025572">
    <property type="protein sequence ID" value="CAK9096054.1"/>
    <property type="molecule type" value="Genomic_DNA"/>
</dbReference>
<dbReference type="Gene3D" id="1.25.40.20">
    <property type="entry name" value="Ankyrin repeat-containing domain"/>
    <property type="match status" value="2"/>
</dbReference>
<dbReference type="SMART" id="SM00449">
    <property type="entry name" value="SPRY"/>
    <property type="match status" value="1"/>
</dbReference>
<feature type="domain" description="B30.2/SPRY" evidence="5">
    <location>
        <begin position="834"/>
        <end position="1036"/>
    </location>
</feature>
<feature type="repeat" description="ANK" evidence="3">
    <location>
        <begin position="755"/>
        <end position="787"/>
    </location>
</feature>
<feature type="repeat" description="ANK" evidence="3">
    <location>
        <begin position="788"/>
        <end position="812"/>
    </location>
</feature>
<dbReference type="Gene3D" id="2.60.120.920">
    <property type="match status" value="1"/>
</dbReference>
<dbReference type="InterPro" id="IPR001870">
    <property type="entry name" value="B30.2/SPRY"/>
</dbReference>
<evidence type="ECO:0000313" key="6">
    <source>
        <dbReference type="EMBL" id="CAK9096054.1"/>
    </source>
</evidence>
<dbReference type="PROSITE" id="PS50297">
    <property type="entry name" value="ANK_REP_REGION"/>
    <property type="match status" value="4"/>
</dbReference>
<reference evidence="6 7" key="1">
    <citation type="submission" date="2024-02" db="EMBL/GenBank/DDBJ databases">
        <authorList>
            <person name="Chen Y."/>
            <person name="Shah S."/>
            <person name="Dougan E. K."/>
            <person name="Thang M."/>
            <person name="Chan C."/>
        </authorList>
    </citation>
    <scope>NUCLEOTIDE SEQUENCE [LARGE SCALE GENOMIC DNA]</scope>
</reference>
<feature type="repeat" description="ANK" evidence="3">
    <location>
        <begin position="722"/>
        <end position="754"/>
    </location>
</feature>
<evidence type="ECO:0000256" key="2">
    <source>
        <dbReference type="ARBA" id="ARBA00023043"/>
    </source>
</evidence>
<dbReference type="InterPro" id="IPR003877">
    <property type="entry name" value="SPRY_dom"/>
</dbReference>